<dbReference type="AlphaFoldDB" id="A0A1G8D6M5"/>
<dbReference type="Pfam" id="PF06580">
    <property type="entry name" value="His_kinase"/>
    <property type="match status" value="1"/>
</dbReference>
<dbReference type="PANTHER" id="PTHR34220:SF7">
    <property type="entry name" value="SENSOR HISTIDINE KINASE YPDA"/>
    <property type="match status" value="1"/>
</dbReference>
<evidence type="ECO:0000313" key="4">
    <source>
        <dbReference type="Proteomes" id="UP000199705"/>
    </source>
</evidence>
<feature type="transmembrane region" description="Helical" evidence="1">
    <location>
        <begin position="25"/>
        <end position="43"/>
    </location>
</feature>
<dbReference type="InterPro" id="IPR010559">
    <property type="entry name" value="Sig_transdc_His_kin_internal"/>
</dbReference>
<dbReference type="Gene3D" id="3.30.565.10">
    <property type="entry name" value="Histidine kinase-like ATPase, C-terminal domain"/>
    <property type="match status" value="1"/>
</dbReference>
<feature type="transmembrane region" description="Helical" evidence="1">
    <location>
        <begin position="55"/>
        <end position="74"/>
    </location>
</feature>
<dbReference type="PANTHER" id="PTHR34220">
    <property type="entry name" value="SENSOR HISTIDINE KINASE YPDA"/>
    <property type="match status" value="1"/>
</dbReference>
<feature type="transmembrane region" description="Helical" evidence="1">
    <location>
        <begin position="86"/>
        <end position="111"/>
    </location>
</feature>
<dbReference type="InterPro" id="IPR036890">
    <property type="entry name" value="HATPase_C_sf"/>
</dbReference>
<keyword evidence="1" id="KW-0812">Transmembrane</keyword>
<reference evidence="4" key="1">
    <citation type="submission" date="2016-10" db="EMBL/GenBank/DDBJ databases">
        <authorList>
            <person name="Varghese N."/>
            <person name="Submissions S."/>
        </authorList>
    </citation>
    <scope>NUCLEOTIDE SEQUENCE [LARGE SCALE GENOMIC DNA]</scope>
    <source>
        <strain evidence="4">Gh-67</strain>
    </source>
</reference>
<dbReference type="GO" id="GO:0016020">
    <property type="term" value="C:membrane"/>
    <property type="evidence" value="ECO:0007669"/>
    <property type="project" value="InterPro"/>
</dbReference>
<proteinExistence type="predicted"/>
<evidence type="ECO:0000259" key="2">
    <source>
        <dbReference type="Pfam" id="PF06580"/>
    </source>
</evidence>
<feature type="transmembrane region" description="Helical" evidence="1">
    <location>
        <begin position="131"/>
        <end position="151"/>
    </location>
</feature>
<sequence>MNQPTETFKQDKGIDLLIGERFRPLRHAVFLLALFLLFFATKLQDIPSTIKYGHLIVFYFGFVAMFYFNMYVLVPRFLFKTQYFKYFLLLVLIVVSTLESLSFIVEHYLSILGPDGKHEIEQNQDDRIGPYVGNFLAITLILLSTTFKLFVRWMKDKERINELNNLTLRMELNELRNQINPHFLFNMLNNVKALIRIDAEKATVVIMKLSEFLRYQLYENNEGKTSLHSELQFLSNLAELEKIRRDNLTFTMNAEIPKDRLSHILLPPNLFTTFLENAIKYSVDINGKPETIEIYLSVKDQTLCFKCCNSKGVDIWPTDAKSNGLGLANIQRRLELLYADLFKLDISSTPTAFSVNLIIPI</sequence>
<keyword evidence="3" id="KW-0418">Kinase</keyword>
<keyword evidence="1" id="KW-0472">Membrane</keyword>
<dbReference type="RefSeq" id="WP_091170723.1">
    <property type="nucleotide sequence ID" value="NZ_FNCG01000010.1"/>
</dbReference>
<feature type="domain" description="Signal transduction histidine kinase internal region" evidence="2">
    <location>
        <begin position="170"/>
        <end position="246"/>
    </location>
</feature>
<dbReference type="InterPro" id="IPR050640">
    <property type="entry name" value="Bact_2-comp_sensor_kinase"/>
</dbReference>
<accession>A0A1G8D6M5</accession>
<keyword evidence="1" id="KW-1133">Transmembrane helix</keyword>
<evidence type="ECO:0000313" key="3">
    <source>
        <dbReference type="EMBL" id="SDH52920.1"/>
    </source>
</evidence>
<gene>
    <name evidence="3" type="ORF">SAMN05192573_110128</name>
</gene>
<dbReference type="STRING" id="551996.SAMN05192573_110128"/>
<keyword evidence="3" id="KW-0808">Transferase</keyword>
<keyword evidence="4" id="KW-1185">Reference proteome</keyword>
<dbReference type="SUPFAM" id="SSF55874">
    <property type="entry name" value="ATPase domain of HSP90 chaperone/DNA topoisomerase II/histidine kinase"/>
    <property type="match status" value="1"/>
</dbReference>
<protein>
    <submittedName>
        <fullName evidence="3">Histidine kinase</fullName>
    </submittedName>
</protein>
<dbReference type="EMBL" id="FNCG01000010">
    <property type="protein sequence ID" value="SDH52920.1"/>
    <property type="molecule type" value="Genomic_DNA"/>
</dbReference>
<name>A0A1G8D6M5_9SPHI</name>
<organism evidence="3 4">
    <name type="scientific">Mucilaginibacter gossypii</name>
    <dbReference type="NCBI Taxonomy" id="551996"/>
    <lineage>
        <taxon>Bacteria</taxon>
        <taxon>Pseudomonadati</taxon>
        <taxon>Bacteroidota</taxon>
        <taxon>Sphingobacteriia</taxon>
        <taxon>Sphingobacteriales</taxon>
        <taxon>Sphingobacteriaceae</taxon>
        <taxon>Mucilaginibacter</taxon>
    </lineage>
</organism>
<dbReference type="Proteomes" id="UP000199705">
    <property type="component" value="Unassembled WGS sequence"/>
</dbReference>
<dbReference type="GO" id="GO:0000155">
    <property type="term" value="F:phosphorelay sensor kinase activity"/>
    <property type="evidence" value="ECO:0007669"/>
    <property type="project" value="InterPro"/>
</dbReference>
<evidence type="ECO:0000256" key="1">
    <source>
        <dbReference type="SAM" id="Phobius"/>
    </source>
</evidence>